<feature type="compositionally biased region" description="Low complexity" evidence="1">
    <location>
        <begin position="128"/>
        <end position="167"/>
    </location>
</feature>
<accession>A0AAD5VS14</accession>
<feature type="compositionally biased region" description="Polar residues" evidence="1">
    <location>
        <begin position="264"/>
        <end position="287"/>
    </location>
</feature>
<evidence type="ECO:0000313" key="3">
    <source>
        <dbReference type="Proteomes" id="UP001213000"/>
    </source>
</evidence>
<protein>
    <submittedName>
        <fullName evidence="2">Uncharacterized protein</fullName>
    </submittedName>
</protein>
<dbReference type="PANTHER" id="PTHR38645:SF1">
    <property type="entry name" value="YALI0F12243P"/>
    <property type="match status" value="1"/>
</dbReference>
<proteinExistence type="predicted"/>
<evidence type="ECO:0000256" key="1">
    <source>
        <dbReference type="SAM" id="MobiDB-lite"/>
    </source>
</evidence>
<gene>
    <name evidence="2" type="ORF">NP233_g5868</name>
</gene>
<dbReference type="PANTHER" id="PTHR38645">
    <property type="entry name" value="CHROMOSOME 9, WHOLE GENOME SHOTGUN SEQUENCE"/>
    <property type="match status" value="1"/>
</dbReference>
<dbReference type="Proteomes" id="UP001213000">
    <property type="component" value="Unassembled WGS sequence"/>
</dbReference>
<reference evidence="2" key="1">
    <citation type="submission" date="2022-07" db="EMBL/GenBank/DDBJ databases">
        <title>Genome Sequence of Leucocoprinus birnbaumii.</title>
        <authorList>
            <person name="Buettner E."/>
        </authorList>
    </citation>
    <scope>NUCLEOTIDE SEQUENCE</scope>
    <source>
        <strain evidence="2">VT141</strain>
    </source>
</reference>
<keyword evidence="3" id="KW-1185">Reference proteome</keyword>
<evidence type="ECO:0000313" key="2">
    <source>
        <dbReference type="EMBL" id="KAJ3568204.1"/>
    </source>
</evidence>
<feature type="compositionally biased region" description="Acidic residues" evidence="1">
    <location>
        <begin position="110"/>
        <end position="119"/>
    </location>
</feature>
<name>A0AAD5VS14_9AGAR</name>
<feature type="region of interest" description="Disordered" evidence="1">
    <location>
        <begin position="264"/>
        <end position="331"/>
    </location>
</feature>
<organism evidence="2 3">
    <name type="scientific">Leucocoprinus birnbaumii</name>
    <dbReference type="NCBI Taxonomy" id="56174"/>
    <lineage>
        <taxon>Eukaryota</taxon>
        <taxon>Fungi</taxon>
        <taxon>Dikarya</taxon>
        <taxon>Basidiomycota</taxon>
        <taxon>Agaricomycotina</taxon>
        <taxon>Agaricomycetes</taxon>
        <taxon>Agaricomycetidae</taxon>
        <taxon>Agaricales</taxon>
        <taxon>Agaricineae</taxon>
        <taxon>Agaricaceae</taxon>
        <taxon>Leucocoprinus</taxon>
    </lineage>
</organism>
<feature type="compositionally biased region" description="Low complexity" evidence="1">
    <location>
        <begin position="299"/>
        <end position="310"/>
    </location>
</feature>
<feature type="region of interest" description="Disordered" evidence="1">
    <location>
        <begin position="107"/>
        <end position="210"/>
    </location>
</feature>
<dbReference type="AlphaFoldDB" id="A0AAD5VS14"/>
<feature type="compositionally biased region" description="Pro residues" evidence="1">
    <location>
        <begin position="168"/>
        <end position="181"/>
    </location>
</feature>
<sequence length="331" mass="35520">METLNLNTLANSLPTAQQKAEQELLNNFKSAALSITTLYRSSRQNAKRAYNAGYAAACQDLLTMIQQGVSVGGLGPSASSSSHGADNDGMTIGRVMDWTEARLEAIKAQEEEEDEEEEREREKERARSTSAAPTSSKSSMPAQTAPSNNSLPLTSLPTPSSPILPTTNHPPEPTTPSPPLAPSNAQRPAQRSKTRSSLKGEPSASYTHFPTIPSASVFNFVPETVTPVNTPSPFPELPAVPAVGSKRRHAMMMMLDATAASSTNASVPATQTPVIGSAPAATSNLYNPSRRRTKSTRGQQQQQNQNINIQPSAEAMDVEDDGRERKRVARR</sequence>
<comment type="caution">
    <text evidence="2">The sequence shown here is derived from an EMBL/GenBank/DDBJ whole genome shotgun (WGS) entry which is preliminary data.</text>
</comment>
<dbReference type="EMBL" id="JANIEX010000360">
    <property type="protein sequence ID" value="KAJ3568204.1"/>
    <property type="molecule type" value="Genomic_DNA"/>
</dbReference>